<organism evidence="2 3">
    <name type="scientific">Drosophila lebanonensis</name>
    <name type="common">Fruit fly</name>
    <name type="synonym">Scaptodrosophila lebanonensis</name>
    <dbReference type="NCBI Taxonomy" id="7225"/>
    <lineage>
        <taxon>Eukaryota</taxon>
        <taxon>Metazoa</taxon>
        <taxon>Ecdysozoa</taxon>
        <taxon>Arthropoda</taxon>
        <taxon>Hexapoda</taxon>
        <taxon>Insecta</taxon>
        <taxon>Pterygota</taxon>
        <taxon>Neoptera</taxon>
        <taxon>Endopterygota</taxon>
        <taxon>Diptera</taxon>
        <taxon>Brachycera</taxon>
        <taxon>Muscomorpha</taxon>
        <taxon>Ephydroidea</taxon>
        <taxon>Drosophilidae</taxon>
        <taxon>Scaptodrosophila</taxon>
    </lineage>
</organism>
<dbReference type="AlphaFoldDB" id="A0A6J2TMG1"/>
<name>A0A6J2TMG1_DROLE</name>
<keyword evidence="2" id="KW-1185">Reference proteome</keyword>
<protein>
    <submittedName>
        <fullName evidence="3">Uncharacterized protein LOC115626125</fullName>
    </submittedName>
</protein>
<evidence type="ECO:0000313" key="3">
    <source>
        <dbReference type="RefSeq" id="XP_030377239.1"/>
    </source>
</evidence>
<dbReference type="OrthoDB" id="8015427at2759"/>
<evidence type="ECO:0000256" key="1">
    <source>
        <dbReference type="SAM" id="Coils"/>
    </source>
</evidence>
<keyword evidence="1" id="KW-0175">Coiled coil</keyword>
<feature type="coiled-coil region" evidence="1">
    <location>
        <begin position="199"/>
        <end position="226"/>
    </location>
</feature>
<sequence length="248" mass="29175">MNKAKPKNNFEASKRWGYTETRHLLDYLLMHPEIEKPTASTYYKKLITATKIKVDPIRWDLIKAKVRQLKDLYFKTENWIRLMSTNGSNDDAYDDLNQLEIDVQVKKMCPHFSLLEKLFANELFTVDAETVSEGDSLLTPVKQKKEVIATLSSPSINQYYENIGATPQRLQNEVPVQETEKALLRLEWKRLQFERYKFNKLYEIKKQEIERNYELEKLELAQAARKHRFSVGILNKSVSNNDDNDPLE</sequence>
<gene>
    <name evidence="3" type="primary">LOC115626125</name>
</gene>
<accession>A0A6J2TMG1</accession>
<dbReference type="RefSeq" id="XP_030377239.1">
    <property type="nucleotide sequence ID" value="XM_030521379.1"/>
</dbReference>
<proteinExistence type="predicted"/>
<reference evidence="3" key="1">
    <citation type="submission" date="2025-08" db="UniProtKB">
        <authorList>
            <consortium name="RefSeq"/>
        </authorList>
    </citation>
    <scope>IDENTIFICATION</scope>
    <source>
        <strain evidence="3">11010-0011.00</strain>
        <tissue evidence="3">Whole body</tissue>
    </source>
</reference>
<evidence type="ECO:0000313" key="2">
    <source>
        <dbReference type="Proteomes" id="UP000504634"/>
    </source>
</evidence>
<dbReference type="Proteomes" id="UP000504634">
    <property type="component" value="Unplaced"/>
</dbReference>
<dbReference type="GeneID" id="115626125"/>